<name>A0ACC2FXD9_DALPE</name>
<evidence type="ECO:0000313" key="2">
    <source>
        <dbReference type="Proteomes" id="UP001157502"/>
    </source>
</evidence>
<accession>A0ACC2FXD9</accession>
<dbReference type="Proteomes" id="UP001157502">
    <property type="component" value="Chromosome 20"/>
</dbReference>
<reference evidence="1" key="1">
    <citation type="submission" date="2021-05" db="EMBL/GenBank/DDBJ databases">
        <authorList>
            <person name="Pan Q."/>
            <person name="Jouanno E."/>
            <person name="Zahm M."/>
            <person name="Klopp C."/>
            <person name="Cabau C."/>
            <person name="Louis A."/>
            <person name="Berthelot C."/>
            <person name="Parey E."/>
            <person name="Roest Crollius H."/>
            <person name="Montfort J."/>
            <person name="Robinson-Rechavi M."/>
            <person name="Bouchez O."/>
            <person name="Lampietro C."/>
            <person name="Lopez Roques C."/>
            <person name="Donnadieu C."/>
            <person name="Postlethwait J."/>
            <person name="Bobe J."/>
            <person name="Dillon D."/>
            <person name="Chandos A."/>
            <person name="von Hippel F."/>
            <person name="Guiguen Y."/>
        </authorList>
    </citation>
    <scope>NUCLEOTIDE SEQUENCE</scope>
    <source>
        <strain evidence="1">YG-Jan2019</strain>
    </source>
</reference>
<organism evidence="1 2">
    <name type="scientific">Dallia pectoralis</name>
    <name type="common">Alaska blackfish</name>
    <dbReference type="NCBI Taxonomy" id="75939"/>
    <lineage>
        <taxon>Eukaryota</taxon>
        <taxon>Metazoa</taxon>
        <taxon>Chordata</taxon>
        <taxon>Craniata</taxon>
        <taxon>Vertebrata</taxon>
        <taxon>Euteleostomi</taxon>
        <taxon>Actinopterygii</taxon>
        <taxon>Neopterygii</taxon>
        <taxon>Teleostei</taxon>
        <taxon>Protacanthopterygii</taxon>
        <taxon>Esociformes</taxon>
        <taxon>Umbridae</taxon>
        <taxon>Dallia</taxon>
    </lineage>
</organism>
<sequence>MVPMSAALQHALCLTSSPSDRRVARAGRQTHCSQDRLTAQRDLVPLSEPDRTPSHSTTRPVDLHPCSLQDFLKG</sequence>
<keyword evidence="2" id="KW-1185">Reference proteome</keyword>
<evidence type="ECO:0000313" key="1">
    <source>
        <dbReference type="EMBL" id="KAJ7995976.1"/>
    </source>
</evidence>
<comment type="caution">
    <text evidence="1">The sequence shown here is derived from an EMBL/GenBank/DDBJ whole genome shotgun (WGS) entry which is preliminary data.</text>
</comment>
<dbReference type="EMBL" id="CM055747">
    <property type="protein sequence ID" value="KAJ7995976.1"/>
    <property type="molecule type" value="Genomic_DNA"/>
</dbReference>
<proteinExistence type="predicted"/>
<protein>
    <submittedName>
        <fullName evidence="1">Uncharacterized protein</fullName>
    </submittedName>
</protein>
<gene>
    <name evidence="1" type="ORF">DPEC_G00232280</name>
</gene>